<dbReference type="InterPro" id="IPR039727">
    <property type="entry name" value="SE/Ars2"/>
</dbReference>
<dbReference type="CDD" id="cd00590">
    <property type="entry name" value="RRM_SF"/>
    <property type="match status" value="1"/>
</dbReference>
<dbReference type="InterPro" id="IPR035979">
    <property type="entry name" value="RBD_domain_sf"/>
</dbReference>
<sequence length="1624" mass="181175">MPPSLTLLLLLLLFNNHHTNALPNPLKPVNITIASVSTYCAIRYLQFNSSLASNFSLEYNPSTHNMDDNSGITYYQDLAIMVALEKANSDPTFLPGIQVNLKRFSDCGDWYPEAAVEYVGIPAAYAAAVTAQDLVEVHTDVIGVIGGEYSSTTTGIAQVLSFSQIPYCGTCASSSRFSDKSNYAYYWRMVSVSYANQMLVLLKHWHVKRVAIVVQKDDEFGRSVAGTLKQIMLENEIVSTVAVGIYFEYDQFALEYLAASLKRNDSRYIIICGQATFASFVLYHAGKAGLVGPEFVWLSVPGVAMNEDPLTTYGPDFYSYIRGVITFGGSLEMNQDLYNRINTVAMAELPLDAFAYSNVLNAYLCTMTMLSGFAKVLEENTAEDLSARQLQSKMDLNFFRSIRYKDEGGNTITLDENGDLDLPILYLTYTGKGFEYVSFGSANLTRGEMTAYNASVSIFRDGTSRVPIDGPTSKELRLYTLDTLEGRVVLTLSVFGHFGVPESLVVSRYMFASCESCKARVSLLLTGFVLVHAALVFENAYTIWIYSQRVAVTEAAVARMRARVAIFAVSLVVIEWVLVVIWLKESRYKAVTFESDEYNYLVCAEENREPVASYYLLLVFNIAVGVALLVLAYSSKRVIRDVHNRANVLLLTFLICIIGFVLIHAVNASQSGETDFRASIEVWATITLVLQYTMAVRIFERISKLRLKLQRSSMRFKSQIATTRFTTSVPTRFTSSIPSRFSFLRKSAVSTNRNCILIENIHDCAFIEGATWLKPFPRWRSGVLAYTASENIKNDAGVSVTGQMVCLAEKKARVRVEFSSLENAKSFAANCERILQRNEAEDKFKMYSKPEQQRDGEGVNNMQVDVDGNPVAAGGMPPRERDRQRESPPRRGSFDYYDQGGRQNKRAREASPSDDFGRRRRNVGDVYENVGGRDGGRTYNNNNNYGGGSGGNYNNNYGNSNNYNSNNSYNNNYNNNYNQRKLDDPATLDYLVSFRQFCEYARFKQRQSSASRNQPAMDLPEEELRARFAEYKEDFHARTLWTFFNERKKDEWFIEKYHPTESKLLRASVNARKVSESSPAWVRDVSAGKFDALSFDASANATSTSGGGFDFNFGGGERENRDDGFGGVDVKVPKPWDVCALFMKNLPAGVKRSEIVDACKDYPGYKTVLLSDPRSDKNFIRFGWIVFNEGTDLEAALTALNGKAINEMGVLILAQQVTQQYRTRVLPYEFSTSARLEIDLSNVRRLARSLDVEAGIDSVTSGFETAESAAEILCQRLPAPDINAAASEEEAAKQNEMDALRGAVVAEEGAAMEQDNAPAEPKQTPVEAHLVATLKIRLDMLIEYVRRVHWYDYYSGIEADGPEDFSRRAWIHLRSTNPSATNMQSFTFTSNGNNNVSNNPNNNNPNAAKGDFTRLSDRLDTRILIRTTPTPPTDLPTSAIPEATLPQFIKLGGKDPEAHVDKGLEAMVSEVDEEKYRCAECSKLFRGREFVKKHLRAKHDTVVEALKEEVTFYNNYVKDPNRVHYVLGLGGPVPGGHQQPHHHHHQQQQHGGGQYGGQQQQYGGYGGGDRGGGGYYGDRRGGGGGGGRGRGRDTRNMPVDPRARKTYDDLDVAPVGAVDELNYD</sequence>
<dbReference type="InterPro" id="IPR021933">
    <property type="entry name" value="SERRATE/Ars2_N"/>
</dbReference>
<feature type="region of interest" description="Disordered" evidence="11">
    <location>
        <begin position="1528"/>
        <end position="1624"/>
    </location>
</feature>
<evidence type="ECO:0000256" key="8">
    <source>
        <dbReference type="ARBA" id="ARBA00023180"/>
    </source>
</evidence>
<dbReference type="InterPro" id="IPR000504">
    <property type="entry name" value="RRM_dom"/>
</dbReference>
<evidence type="ECO:0000256" key="7">
    <source>
        <dbReference type="ARBA" id="ARBA00023170"/>
    </source>
</evidence>
<feature type="compositionally biased region" description="Basic and acidic residues" evidence="11">
    <location>
        <begin position="1590"/>
        <end position="1608"/>
    </location>
</feature>
<comment type="subcellular location">
    <subcellularLocation>
        <location evidence="2">Membrane</location>
        <topology evidence="2">Multi-pass membrane protein</topology>
    </subcellularLocation>
    <subcellularLocation>
        <location evidence="1">Nucleus</location>
    </subcellularLocation>
</comment>
<evidence type="ECO:0000313" key="16">
    <source>
        <dbReference type="Proteomes" id="UP000320333"/>
    </source>
</evidence>
<dbReference type="PROSITE" id="PS50157">
    <property type="entry name" value="ZINC_FINGER_C2H2_2"/>
    <property type="match status" value="1"/>
</dbReference>
<evidence type="ECO:0000256" key="3">
    <source>
        <dbReference type="ARBA" id="ARBA00005407"/>
    </source>
</evidence>
<evidence type="ECO:0000256" key="10">
    <source>
        <dbReference type="PROSITE-ProRule" id="PRU00042"/>
    </source>
</evidence>
<keyword evidence="10" id="KW-0479">Metal-binding</keyword>
<comment type="caution">
    <text evidence="15">The sequence shown here is derived from an EMBL/GenBank/DDBJ whole genome shotgun (WGS) entry which is preliminary data.</text>
</comment>
<dbReference type="InterPro" id="IPR017978">
    <property type="entry name" value="GPCR_3_C"/>
</dbReference>
<dbReference type="Pfam" id="PF01094">
    <property type="entry name" value="ANF_receptor"/>
    <property type="match status" value="1"/>
</dbReference>
<keyword evidence="10" id="KW-0862">Zinc</keyword>
<dbReference type="PANTHER" id="PTHR13165:SF0">
    <property type="entry name" value="SERRATE RNA EFFECTOR MOLECULE HOMOLOG"/>
    <property type="match status" value="1"/>
</dbReference>
<feature type="compositionally biased region" description="Basic and acidic residues" evidence="11">
    <location>
        <begin position="878"/>
        <end position="893"/>
    </location>
</feature>
<evidence type="ECO:0000256" key="1">
    <source>
        <dbReference type="ARBA" id="ARBA00004123"/>
    </source>
</evidence>
<keyword evidence="10" id="KW-0863">Zinc-finger</keyword>
<feature type="transmembrane region" description="Helical" evidence="12">
    <location>
        <begin position="646"/>
        <end position="666"/>
    </location>
</feature>
<feature type="transmembrane region" description="Helical" evidence="12">
    <location>
        <begin position="564"/>
        <end position="583"/>
    </location>
</feature>
<reference evidence="15 16" key="1">
    <citation type="journal article" date="2019" name="Sci. Rep.">
        <title>Comparative genomics of chytrid fungi reveal insights into the obligate biotrophic and pathogenic lifestyle of Synchytrium endobioticum.</title>
        <authorList>
            <person name="van de Vossenberg B.T.L.H."/>
            <person name="Warris S."/>
            <person name="Nguyen H.D.T."/>
            <person name="van Gent-Pelzer M.P.E."/>
            <person name="Joly D.L."/>
            <person name="van de Geest H.C."/>
            <person name="Bonants P.J.M."/>
            <person name="Smith D.S."/>
            <person name="Levesque C.A."/>
            <person name="van der Lee T.A.J."/>
        </authorList>
    </citation>
    <scope>NUCLEOTIDE SEQUENCE [LARGE SCALE GENOMIC DNA]</scope>
    <source>
        <strain evidence="15 16">CBS 675.73</strain>
    </source>
</reference>
<feature type="chain" id="PRO_5021324653" description="C2H2-type domain-containing protein" evidence="13">
    <location>
        <begin position="22"/>
        <end position="1624"/>
    </location>
</feature>
<dbReference type="GO" id="GO:0008270">
    <property type="term" value="F:zinc ion binding"/>
    <property type="evidence" value="ECO:0007669"/>
    <property type="project" value="UniProtKB-KW"/>
</dbReference>
<feature type="region of interest" description="Disordered" evidence="11">
    <location>
        <begin position="842"/>
        <end position="967"/>
    </location>
</feature>
<dbReference type="GO" id="GO:0016020">
    <property type="term" value="C:membrane"/>
    <property type="evidence" value="ECO:0007669"/>
    <property type="project" value="UniProtKB-SubCell"/>
</dbReference>
<dbReference type="STRING" id="246404.A0A507F8K7"/>
<dbReference type="InterPro" id="IPR001828">
    <property type="entry name" value="ANF_lig-bd_rcpt"/>
</dbReference>
<keyword evidence="4 12" id="KW-0812">Transmembrane</keyword>
<dbReference type="Pfam" id="PF12066">
    <property type="entry name" value="SERRATE_Ars2_N"/>
    <property type="match status" value="1"/>
</dbReference>
<dbReference type="PROSITE" id="PS00028">
    <property type="entry name" value="ZINC_FINGER_C2H2_1"/>
    <property type="match status" value="1"/>
</dbReference>
<dbReference type="EMBL" id="QEAP01000225">
    <property type="protein sequence ID" value="TPX72474.1"/>
    <property type="molecule type" value="Genomic_DNA"/>
</dbReference>
<keyword evidence="9" id="KW-0539">Nucleus</keyword>
<evidence type="ECO:0000256" key="13">
    <source>
        <dbReference type="SAM" id="SignalP"/>
    </source>
</evidence>
<evidence type="ECO:0000256" key="9">
    <source>
        <dbReference type="ARBA" id="ARBA00023242"/>
    </source>
</evidence>
<dbReference type="OrthoDB" id="342064at2759"/>
<feature type="compositionally biased region" description="Basic and acidic residues" evidence="11">
    <location>
        <begin position="906"/>
        <end position="917"/>
    </location>
</feature>
<name>A0A507F8K7_9FUNG</name>
<evidence type="ECO:0000256" key="11">
    <source>
        <dbReference type="SAM" id="MobiDB-lite"/>
    </source>
</evidence>
<dbReference type="InterPro" id="IPR000337">
    <property type="entry name" value="GPCR_3"/>
</dbReference>
<evidence type="ECO:0000259" key="14">
    <source>
        <dbReference type="PROSITE" id="PS50157"/>
    </source>
</evidence>
<protein>
    <recommendedName>
        <fullName evidence="14">C2H2-type domain-containing protein</fullName>
    </recommendedName>
</protein>
<accession>A0A507F8K7</accession>
<feature type="compositionally biased region" description="Gly residues" evidence="11">
    <location>
        <begin position="1563"/>
        <end position="1588"/>
    </location>
</feature>
<dbReference type="PANTHER" id="PTHR13165">
    <property type="entry name" value="ARSENITE-RESISTANCE PROTEIN 2"/>
    <property type="match status" value="1"/>
</dbReference>
<evidence type="ECO:0000313" key="15">
    <source>
        <dbReference type="EMBL" id="TPX72474.1"/>
    </source>
</evidence>
<dbReference type="GO" id="GO:0016604">
    <property type="term" value="C:nuclear body"/>
    <property type="evidence" value="ECO:0007669"/>
    <property type="project" value="TreeGrafter"/>
</dbReference>
<dbReference type="Pfam" id="PF04959">
    <property type="entry name" value="ARS2"/>
    <property type="match status" value="1"/>
</dbReference>
<dbReference type="InterPro" id="IPR007042">
    <property type="entry name" value="SERRATE/Ars2_C"/>
</dbReference>
<feature type="compositionally biased region" description="Low complexity" evidence="11">
    <location>
        <begin position="1390"/>
        <end position="1406"/>
    </location>
</feature>
<dbReference type="Pfam" id="PF00076">
    <property type="entry name" value="RRM_1"/>
    <property type="match status" value="1"/>
</dbReference>
<keyword evidence="5 12" id="KW-1133">Transmembrane helix</keyword>
<keyword evidence="16" id="KW-1185">Reference proteome</keyword>
<keyword evidence="8" id="KW-0325">Glycoprotein</keyword>
<dbReference type="InterPro" id="IPR012677">
    <property type="entry name" value="Nucleotide-bd_a/b_plait_sf"/>
</dbReference>
<dbReference type="GO" id="GO:0031053">
    <property type="term" value="P:primary miRNA processing"/>
    <property type="evidence" value="ECO:0007669"/>
    <property type="project" value="TreeGrafter"/>
</dbReference>
<evidence type="ECO:0000256" key="4">
    <source>
        <dbReference type="ARBA" id="ARBA00022692"/>
    </source>
</evidence>
<proteinExistence type="inferred from homology"/>
<feature type="transmembrane region" description="Helical" evidence="12">
    <location>
        <begin position="523"/>
        <end position="544"/>
    </location>
</feature>
<dbReference type="InterPro" id="IPR013087">
    <property type="entry name" value="Znf_C2H2_type"/>
</dbReference>
<evidence type="ECO:0000256" key="2">
    <source>
        <dbReference type="ARBA" id="ARBA00004141"/>
    </source>
</evidence>
<feature type="region of interest" description="Disordered" evidence="11">
    <location>
        <begin position="1388"/>
        <end position="1411"/>
    </location>
</feature>
<dbReference type="Pfam" id="PF00003">
    <property type="entry name" value="7tm_3"/>
    <property type="match status" value="1"/>
</dbReference>
<keyword evidence="13" id="KW-0732">Signal</keyword>
<evidence type="ECO:0000256" key="6">
    <source>
        <dbReference type="ARBA" id="ARBA00023136"/>
    </source>
</evidence>
<feature type="domain" description="C2H2-type" evidence="14">
    <location>
        <begin position="1476"/>
        <end position="1499"/>
    </location>
</feature>
<dbReference type="SUPFAM" id="SSF53822">
    <property type="entry name" value="Periplasmic binding protein-like I"/>
    <property type="match status" value="1"/>
</dbReference>
<dbReference type="SUPFAM" id="SSF54928">
    <property type="entry name" value="RNA-binding domain, RBD"/>
    <property type="match status" value="1"/>
</dbReference>
<dbReference type="GO" id="GO:0004930">
    <property type="term" value="F:G protein-coupled receptor activity"/>
    <property type="evidence" value="ECO:0007669"/>
    <property type="project" value="InterPro"/>
</dbReference>
<organism evidence="15 16">
    <name type="scientific">Chytriomyces confervae</name>
    <dbReference type="NCBI Taxonomy" id="246404"/>
    <lineage>
        <taxon>Eukaryota</taxon>
        <taxon>Fungi</taxon>
        <taxon>Fungi incertae sedis</taxon>
        <taxon>Chytridiomycota</taxon>
        <taxon>Chytridiomycota incertae sedis</taxon>
        <taxon>Chytridiomycetes</taxon>
        <taxon>Chytridiales</taxon>
        <taxon>Chytriomycetaceae</taxon>
        <taxon>Chytriomyces</taxon>
    </lineage>
</organism>
<keyword evidence="6 12" id="KW-0472">Membrane</keyword>
<evidence type="ECO:0000256" key="5">
    <source>
        <dbReference type="ARBA" id="ARBA00022989"/>
    </source>
</evidence>
<dbReference type="Gene3D" id="3.40.50.2300">
    <property type="match status" value="2"/>
</dbReference>
<feature type="transmembrane region" description="Helical" evidence="12">
    <location>
        <begin position="614"/>
        <end position="634"/>
    </location>
</feature>
<dbReference type="Proteomes" id="UP000320333">
    <property type="component" value="Unassembled WGS sequence"/>
</dbReference>
<gene>
    <name evidence="15" type="ORF">CcCBS67573_g05847</name>
</gene>
<keyword evidence="7" id="KW-0675">Receptor</keyword>
<dbReference type="PRINTS" id="PR00248">
    <property type="entry name" value="GPCRMGR"/>
</dbReference>
<feature type="signal peptide" evidence="13">
    <location>
        <begin position="1"/>
        <end position="21"/>
    </location>
</feature>
<dbReference type="InterPro" id="IPR028082">
    <property type="entry name" value="Peripla_BP_I"/>
</dbReference>
<feature type="compositionally biased region" description="Low complexity" evidence="11">
    <location>
        <begin position="952"/>
        <end position="967"/>
    </location>
</feature>
<dbReference type="GO" id="GO:0003723">
    <property type="term" value="F:RNA binding"/>
    <property type="evidence" value="ECO:0007669"/>
    <property type="project" value="InterPro"/>
</dbReference>
<dbReference type="Gene3D" id="3.30.70.330">
    <property type="match status" value="1"/>
</dbReference>
<comment type="similarity">
    <text evidence="3">Belongs to the ARS2 family.</text>
</comment>
<evidence type="ECO:0000256" key="12">
    <source>
        <dbReference type="SAM" id="Phobius"/>
    </source>
</evidence>